<dbReference type="AlphaFoldDB" id="A0A4Y7RJ31"/>
<organism evidence="1 2">
    <name type="scientific">Pelotomaculum propionicicum</name>
    <dbReference type="NCBI Taxonomy" id="258475"/>
    <lineage>
        <taxon>Bacteria</taxon>
        <taxon>Bacillati</taxon>
        <taxon>Bacillota</taxon>
        <taxon>Clostridia</taxon>
        <taxon>Eubacteriales</taxon>
        <taxon>Desulfotomaculaceae</taxon>
        <taxon>Pelotomaculum</taxon>
    </lineage>
</organism>
<sequence length="162" mass="18559">MRPSRAQGTRIFPPPYQTLEKGHGRIEKRTIKTSPVKEGQTNFPYAAQFASVERLFTDLHGENPKKDIQFYITSLSAEEADSRVLLEIIRGQWSIENSLYWVRDVTFDEDRSQIRMGSEPRVFASIRNLAISLLRLHGFKNIAASLRKLGWNRELALSLIGV</sequence>
<evidence type="ECO:0000313" key="2">
    <source>
        <dbReference type="Proteomes" id="UP000297597"/>
    </source>
</evidence>
<dbReference type="RefSeq" id="WP_134216038.1">
    <property type="nucleotide sequence ID" value="NZ_QFFZ01000083.1"/>
</dbReference>
<comment type="caution">
    <text evidence="1">The sequence shown here is derived from an EMBL/GenBank/DDBJ whole genome shotgun (WGS) entry which is preliminary data.</text>
</comment>
<dbReference type="PANTHER" id="PTHR30298">
    <property type="entry name" value="H REPEAT-ASSOCIATED PREDICTED TRANSPOSASE"/>
    <property type="match status" value="1"/>
</dbReference>
<dbReference type="InterPro" id="IPR047647">
    <property type="entry name" value="ISAs1_transpos"/>
</dbReference>
<gene>
    <name evidence="1" type="ORF">Pmgp_03676</name>
</gene>
<dbReference type="InterPro" id="IPR051698">
    <property type="entry name" value="Transposase_11-like"/>
</dbReference>
<protein>
    <recommendedName>
        <fullName evidence="3">Transposase IS4-like domain-containing protein</fullName>
    </recommendedName>
</protein>
<dbReference type="OrthoDB" id="9815086at2"/>
<dbReference type="PANTHER" id="PTHR30298:SF0">
    <property type="entry name" value="PROTEIN YBFL-RELATED"/>
    <property type="match status" value="1"/>
</dbReference>
<reference evidence="1 2" key="1">
    <citation type="journal article" date="2018" name="Environ. Microbiol.">
        <title>Novel energy conservation strategies and behaviour of Pelotomaculum schinkii driving syntrophic propionate catabolism.</title>
        <authorList>
            <person name="Hidalgo-Ahumada C.A.P."/>
            <person name="Nobu M.K."/>
            <person name="Narihiro T."/>
            <person name="Tamaki H."/>
            <person name="Liu W.T."/>
            <person name="Kamagata Y."/>
            <person name="Stams A.J.M."/>
            <person name="Imachi H."/>
            <person name="Sousa D.Z."/>
        </authorList>
    </citation>
    <scope>NUCLEOTIDE SEQUENCE [LARGE SCALE GENOMIC DNA]</scope>
    <source>
        <strain evidence="1 2">MGP</strain>
    </source>
</reference>
<evidence type="ECO:0000313" key="1">
    <source>
        <dbReference type="EMBL" id="TEB08712.1"/>
    </source>
</evidence>
<name>A0A4Y7RJ31_9FIRM</name>
<proteinExistence type="predicted"/>
<dbReference type="Proteomes" id="UP000297597">
    <property type="component" value="Unassembled WGS sequence"/>
</dbReference>
<dbReference type="NCBIfam" id="NF033564">
    <property type="entry name" value="transpos_ISAs1"/>
    <property type="match status" value="1"/>
</dbReference>
<accession>A0A4Y7RJ31</accession>
<evidence type="ECO:0008006" key="3">
    <source>
        <dbReference type="Google" id="ProtNLM"/>
    </source>
</evidence>
<dbReference type="EMBL" id="QFFZ01000083">
    <property type="protein sequence ID" value="TEB08712.1"/>
    <property type="molecule type" value="Genomic_DNA"/>
</dbReference>
<keyword evidence="2" id="KW-1185">Reference proteome</keyword>